<dbReference type="InterPro" id="IPR036640">
    <property type="entry name" value="ABC1_TM_sf"/>
</dbReference>
<evidence type="ECO:0000256" key="5">
    <source>
        <dbReference type="ARBA" id="ARBA00022741"/>
    </source>
</evidence>
<feature type="domain" description="ABC transporter" evidence="10">
    <location>
        <begin position="314"/>
        <end position="564"/>
    </location>
</feature>
<comment type="caution">
    <text evidence="12">The sequence shown here is derived from an EMBL/GenBank/DDBJ whole genome shotgun (WGS) entry which is preliminary data.</text>
</comment>
<keyword evidence="8 9" id="KW-0472">Membrane</keyword>
<dbReference type="GO" id="GO:0140359">
    <property type="term" value="F:ABC-type transporter activity"/>
    <property type="evidence" value="ECO:0007669"/>
    <property type="project" value="InterPro"/>
</dbReference>
<keyword evidence="7 9" id="KW-1133">Transmembrane helix</keyword>
<dbReference type="Pfam" id="PF00664">
    <property type="entry name" value="ABC_membrane"/>
    <property type="match status" value="2"/>
</dbReference>
<dbReference type="PROSITE" id="PS50929">
    <property type="entry name" value="ABC_TM1F"/>
    <property type="match status" value="2"/>
</dbReference>
<name>A0A9P4XZ18_CRYP1</name>
<feature type="domain" description="ABC transmembrane type-1" evidence="11">
    <location>
        <begin position="1"/>
        <end position="276"/>
    </location>
</feature>
<dbReference type="InterPro" id="IPR003593">
    <property type="entry name" value="AAA+_ATPase"/>
</dbReference>
<dbReference type="Pfam" id="PF00005">
    <property type="entry name" value="ABC_tran"/>
    <property type="match status" value="2"/>
</dbReference>
<keyword evidence="4 9" id="KW-0812">Transmembrane</keyword>
<dbReference type="InterPro" id="IPR003439">
    <property type="entry name" value="ABC_transporter-like_ATP-bd"/>
</dbReference>
<dbReference type="GO" id="GO:0005524">
    <property type="term" value="F:ATP binding"/>
    <property type="evidence" value="ECO:0007669"/>
    <property type="project" value="UniProtKB-KW"/>
</dbReference>
<organism evidence="12 13">
    <name type="scientific">Cryphonectria parasitica (strain ATCC 38755 / EP155)</name>
    <dbReference type="NCBI Taxonomy" id="660469"/>
    <lineage>
        <taxon>Eukaryota</taxon>
        <taxon>Fungi</taxon>
        <taxon>Dikarya</taxon>
        <taxon>Ascomycota</taxon>
        <taxon>Pezizomycotina</taxon>
        <taxon>Sordariomycetes</taxon>
        <taxon>Sordariomycetidae</taxon>
        <taxon>Diaporthales</taxon>
        <taxon>Cryphonectriaceae</taxon>
        <taxon>Cryphonectria-Endothia species complex</taxon>
        <taxon>Cryphonectria</taxon>
    </lineage>
</organism>
<accession>A0A9P4XZ18</accession>
<evidence type="ECO:0000256" key="4">
    <source>
        <dbReference type="ARBA" id="ARBA00022692"/>
    </source>
</evidence>
<dbReference type="InterPro" id="IPR039421">
    <property type="entry name" value="Type_1_exporter"/>
</dbReference>
<feature type="domain" description="ABC transmembrane type-1" evidence="11">
    <location>
        <begin position="657"/>
        <end position="945"/>
    </location>
</feature>
<dbReference type="GeneID" id="63842814"/>
<evidence type="ECO:0000313" key="13">
    <source>
        <dbReference type="Proteomes" id="UP000803844"/>
    </source>
</evidence>
<feature type="transmembrane region" description="Helical" evidence="9">
    <location>
        <begin position="656"/>
        <end position="678"/>
    </location>
</feature>
<dbReference type="SUPFAM" id="SSF52540">
    <property type="entry name" value="P-loop containing nucleoside triphosphate hydrolases"/>
    <property type="match status" value="2"/>
</dbReference>
<feature type="transmembrane region" description="Helical" evidence="9">
    <location>
        <begin position="116"/>
        <end position="136"/>
    </location>
</feature>
<evidence type="ECO:0000259" key="10">
    <source>
        <dbReference type="PROSITE" id="PS50893"/>
    </source>
</evidence>
<dbReference type="RefSeq" id="XP_040774353.1">
    <property type="nucleotide sequence ID" value="XM_040925685.1"/>
</dbReference>
<dbReference type="SUPFAM" id="SSF90123">
    <property type="entry name" value="ABC transporter transmembrane region"/>
    <property type="match status" value="2"/>
</dbReference>
<evidence type="ECO:0000256" key="3">
    <source>
        <dbReference type="ARBA" id="ARBA00022448"/>
    </source>
</evidence>
<dbReference type="Gene3D" id="3.40.50.300">
    <property type="entry name" value="P-loop containing nucleotide triphosphate hydrolases"/>
    <property type="match status" value="2"/>
</dbReference>
<comment type="similarity">
    <text evidence="2">Belongs to the ABC transporter superfamily. ABCB family. Multidrug resistance exporter (TC 3.A.1.201) subfamily.</text>
</comment>
<dbReference type="PROSITE" id="PS00211">
    <property type="entry name" value="ABC_TRANSPORTER_1"/>
    <property type="match status" value="2"/>
</dbReference>
<dbReference type="InterPro" id="IPR011527">
    <property type="entry name" value="ABC1_TM_dom"/>
</dbReference>
<dbReference type="PROSITE" id="PS50893">
    <property type="entry name" value="ABC_TRANSPORTER_2"/>
    <property type="match status" value="2"/>
</dbReference>
<feature type="transmembrane region" description="Helical" evidence="9">
    <location>
        <begin position="41"/>
        <end position="59"/>
    </location>
</feature>
<dbReference type="Proteomes" id="UP000803844">
    <property type="component" value="Unassembled WGS sequence"/>
</dbReference>
<dbReference type="InterPro" id="IPR017871">
    <property type="entry name" value="ABC_transporter-like_CS"/>
</dbReference>
<feature type="transmembrane region" description="Helical" evidence="9">
    <location>
        <begin position="219"/>
        <end position="243"/>
    </location>
</feature>
<evidence type="ECO:0000313" key="12">
    <source>
        <dbReference type="EMBL" id="KAF3763392.1"/>
    </source>
</evidence>
<dbReference type="GO" id="GO:0016887">
    <property type="term" value="F:ATP hydrolysis activity"/>
    <property type="evidence" value="ECO:0007669"/>
    <property type="project" value="InterPro"/>
</dbReference>
<protein>
    <recommendedName>
        <fullName evidence="14">ABC transporter</fullName>
    </recommendedName>
</protein>
<dbReference type="Gene3D" id="1.20.1560.10">
    <property type="entry name" value="ABC transporter type 1, transmembrane domain"/>
    <property type="match status" value="1"/>
</dbReference>
<keyword evidence="5" id="KW-0547">Nucleotide-binding</keyword>
<evidence type="ECO:0000256" key="8">
    <source>
        <dbReference type="ARBA" id="ARBA00023136"/>
    </source>
</evidence>
<evidence type="ECO:0000259" key="11">
    <source>
        <dbReference type="PROSITE" id="PS50929"/>
    </source>
</evidence>
<evidence type="ECO:0000256" key="7">
    <source>
        <dbReference type="ARBA" id="ARBA00022989"/>
    </source>
</evidence>
<evidence type="ECO:0000256" key="6">
    <source>
        <dbReference type="ARBA" id="ARBA00022840"/>
    </source>
</evidence>
<proteinExistence type="inferred from homology"/>
<comment type="subcellular location">
    <subcellularLocation>
        <location evidence="1">Membrane</location>
        <topology evidence="1">Multi-pass membrane protein</topology>
    </subcellularLocation>
</comment>
<dbReference type="SMART" id="SM00382">
    <property type="entry name" value="AAA"/>
    <property type="match status" value="2"/>
</dbReference>
<keyword evidence="6" id="KW-0067">ATP-binding</keyword>
<gene>
    <name evidence="12" type="ORF">M406DRAFT_74009</name>
</gene>
<reference evidence="12" key="1">
    <citation type="journal article" date="2020" name="Phytopathology">
        <title>Genome sequence of the chestnut blight fungus Cryphonectria parasitica EP155: A fundamental resource for an archetypical invasive plant pathogen.</title>
        <authorList>
            <person name="Crouch J.A."/>
            <person name="Dawe A."/>
            <person name="Aerts A."/>
            <person name="Barry K."/>
            <person name="Churchill A.C.L."/>
            <person name="Grimwood J."/>
            <person name="Hillman B."/>
            <person name="Milgroom M.G."/>
            <person name="Pangilinan J."/>
            <person name="Smith M."/>
            <person name="Salamov A."/>
            <person name="Schmutz J."/>
            <person name="Yadav J."/>
            <person name="Grigoriev I.V."/>
            <person name="Nuss D."/>
        </authorList>
    </citation>
    <scope>NUCLEOTIDE SEQUENCE</scope>
    <source>
        <strain evidence="12">EP155</strain>
    </source>
</reference>
<evidence type="ECO:0000256" key="1">
    <source>
        <dbReference type="ARBA" id="ARBA00004141"/>
    </source>
</evidence>
<feature type="transmembrane region" description="Helical" evidence="9">
    <location>
        <begin position="884"/>
        <end position="905"/>
    </location>
</feature>
<dbReference type="FunFam" id="3.40.50.300:FF:000604">
    <property type="entry name" value="ABC transporter B family member 28"/>
    <property type="match status" value="1"/>
</dbReference>
<dbReference type="PANTHER" id="PTHR24221:SF213">
    <property type="entry name" value="ABC MULTIDRUG TRANSPORTER (EUROFUNG)"/>
    <property type="match status" value="1"/>
</dbReference>
<dbReference type="OrthoDB" id="6500128at2759"/>
<dbReference type="CDD" id="cd18577">
    <property type="entry name" value="ABC_6TM_Pgp_ABCB1_D1_like"/>
    <property type="match status" value="1"/>
</dbReference>
<keyword evidence="3" id="KW-0813">Transport</keyword>
<feature type="transmembrane region" description="Helical" evidence="9">
    <location>
        <begin position="690"/>
        <end position="716"/>
    </location>
</feature>
<dbReference type="CDD" id="cd18578">
    <property type="entry name" value="ABC_6TM_Pgp_ABCB1_D2_like"/>
    <property type="match status" value="1"/>
</dbReference>
<evidence type="ECO:0000256" key="2">
    <source>
        <dbReference type="ARBA" id="ARBA00007577"/>
    </source>
</evidence>
<feature type="domain" description="ABC transporter" evidence="10">
    <location>
        <begin position="984"/>
        <end position="1231"/>
    </location>
</feature>
<dbReference type="GO" id="GO:0016020">
    <property type="term" value="C:membrane"/>
    <property type="evidence" value="ECO:0007669"/>
    <property type="project" value="UniProtKB-SubCell"/>
</dbReference>
<sequence>MPVTYILFGQLTATFTEFFKQSSQETEAEFLRGVNETVKNITFVFLVKFVLTYASNLGLRLTSLRISANVRTVYLRSLFSLPISTLDMLPTGQTASIITTVANNLQLGISERMGNIFSGISMIIGSLAVAFMYDWYLTLVTSLGFICIATVYTLVTPRIASIVAAVLEQDIKASNVASEWLTPNAARVLAALGASYKIEGLYAKIVDEGHRRGKTMGSLVALQNGLIHFFVYATFALAFWAAFEMYMLLEITSPEPLIVVLLSNIQMATSLSQLSTPIAAAFQAADAIAIFHTIIKFPKPVLGTSKDVSPCGDITLENVNFTYPARADVKVLDNLTLTFPAGKRSALVGPSGHGKSTLVGIIQRWYEFDGDPILNPFVLHFRNGLVAISGRKLNEIDPKWWRNQIGLVQQDSALFDTSIYKNVEYGLMGTPWEHASSDVKTRMIEQACRDAFADDFISRFPESGSKLSGGQRQRLAIARAIVKQPSILILDEATSAIDVRSEQIVQAALDRASRGRTTIVIAHRLSSIQKADHIVVLRKGQVVQQGTHTSLLAETDGVYSRLVLAQNLDTAEEEADAEGVRPASTTLTDTECVSEDEAHVMQHREICKPSAGKVDAEDEKDIVEGRVKVLGEPVSFGVWRRLWSVLYEQSFRWKAYAVMLFGALAAGAATPLQAYLFAELVSLFSFWDAYLSVIVNFWVLMMTALAVGVGFGHVALGWSTTKLGFAITRAYRKEYFANMLKKPASFFDNDKNNSVGALTSRLSTDPTQLQELVGIHMASVITSSINLFGCIALAMVFGWKLTLVALLTTLPVVMGSMIYRMRYEMALDQMNKAVFAESARFACESIASIRTVVSLTLEDSICQRYEQMLLEHIKKAFHKATVSVMLFSLSESITLLCMAFVLWYGGQLLGDHEYSPFQYMVVYIAVLQGGTSTGQWLSLSPNISSATRAAERILASREDDEDSGFDNDSWGLAVEHSKKTGVDIEFRNVSFQYPTRSAQIFSDLSLKIGRGQFVAIVGPSGSGKTTVISLIERFYAPQQGQVLLNGIDIANLNLESYRRGISLVAQEPSLFSGTIRENITLGVHSRENDHDSSAGLITDKEVHQAALAAGIHDFIVSLPDGYETNIGTGGLALSGGQKQRISLARALIRQTGLLLLDEATSSLDSETEARVQAALAATKGSRTMVVVAHRLATVQDADVIFVLGCKGEVVEQGTHALLLARRGVYYNMVRLVILILFFCVRVYSGPSRCPHAPHLKCSISPAPHHIVYRCCDTDLMSSAKYRRWIRIRVKWRDLISELEAFG</sequence>
<feature type="transmembrane region" description="Helical" evidence="9">
    <location>
        <begin position="142"/>
        <end position="167"/>
    </location>
</feature>
<evidence type="ECO:0008006" key="14">
    <source>
        <dbReference type="Google" id="ProtNLM"/>
    </source>
</evidence>
<dbReference type="PANTHER" id="PTHR24221">
    <property type="entry name" value="ATP-BINDING CASSETTE SUB-FAMILY B"/>
    <property type="match status" value="1"/>
</dbReference>
<dbReference type="GO" id="GO:0005737">
    <property type="term" value="C:cytoplasm"/>
    <property type="evidence" value="ECO:0007669"/>
    <property type="project" value="UniProtKB-ARBA"/>
</dbReference>
<dbReference type="FunFam" id="3.40.50.300:FF:000913">
    <property type="entry name" value="ABC multidrug transporter SitT"/>
    <property type="match status" value="1"/>
</dbReference>
<evidence type="ECO:0000256" key="9">
    <source>
        <dbReference type="SAM" id="Phobius"/>
    </source>
</evidence>
<dbReference type="InterPro" id="IPR027417">
    <property type="entry name" value="P-loop_NTPase"/>
</dbReference>
<keyword evidence="13" id="KW-1185">Reference proteome</keyword>
<dbReference type="EMBL" id="MU032349">
    <property type="protein sequence ID" value="KAF3763392.1"/>
    <property type="molecule type" value="Genomic_DNA"/>
</dbReference>